<keyword evidence="2" id="KW-1185">Reference proteome</keyword>
<comment type="caution">
    <text evidence="1">The sequence shown here is derived from an EMBL/GenBank/DDBJ whole genome shotgun (WGS) entry which is preliminary data.</text>
</comment>
<evidence type="ECO:0000313" key="1">
    <source>
        <dbReference type="EMBL" id="RNA21758.1"/>
    </source>
</evidence>
<accession>A0A3M7RES3</accession>
<dbReference type="AlphaFoldDB" id="A0A3M7RES3"/>
<dbReference type="EMBL" id="REGN01003608">
    <property type="protein sequence ID" value="RNA21758.1"/>
    <property type="molecule type" value="Genomic_DNA"/>
</dbReference>
<sequence>MEVKKVQRIKSHQASIYEIVVKNKEEIYSSFPINPKIKENTIIKIRNLLHTALQRSKKLLSRNQLNHLQNRGTICWAIIKNGKHNHGNLMLFKTNTLLDISRQIMFLLNFSIFTFETSQSPDLHLTCDFYTTLMGSIQKNVEIIKTKKRRNSAFFKNYYFTIKNDRFSDKT</sequence>
<organism evidence="1 2">
    <name type="scientific">Brachionus plicatilis</name>
    <name type="common">Marine rotifer</name>
    <name type="synonym">Brachionus muelleri</name>
    <dbReference type="NCBI Taxonomy" id="10195"/>
    <lineage>
        <taxon>Eukaryota</taxon>
        <taxon>Metazoa</taxon>
        <taxon>Spiralia</taxon>
        <taxon>Gnathifera</taxon>
        <taxon>Rotifera</taxon>
        <taxon>Eurotatoria</taxon>
        <taxon>Monogononta</taxon>
        <taxon>Pseudotrocha</taxon>
        <taxon>Ploima</taxon>
        <taxon>Brachionidae</taxon>
        <taxon>Brachionus</taxon>
    </lineage>
</organism>
<evidence type="ECO:0000313" key="2">
    <source>
        <dbReference type="Proteomes" id="UP000276133"/>
    </source>
</evidence>
<protein>
    <submittedName>
        <fullName evidence="1">Uncharacterized protein</fullName>
    </submittedName>
</protein>
<proteinExistence type="predicted"/>
<gene>
    <name evidence="1" type="ORF">BpHYR1_054363</name>
</gene>
<name>A0A3M7RES3_BRAPC</name>
<dbReference type="Proteomes" id="UP000276133">
    <property type="component" value="Unassembled WGS sequence"/>
</dbReference>
<reference evidence="1 2" key="1">
    <citation type="journal article" date="2018" name="Sci. Rep.">
        <title>Genomic signatures of local adaptation to the degree of environmental predictability in rotifers.</title>
        <authorList>
            <person name="Franch-Gras L."/>
            <person name="Hahn C."/>
            <person name="Garcia-Roger E.M."/>
            <person name="Carmona M.J."/>
            <person name="Serra M."/>
            <person name="Gomez A."/>
        </authorList>
    </citation>
    <scope>NUCLEOTIDE SEQUENCE [LARGE SCALE GENOMIC DNA]</scope>
    <source>
        <strain evidence="1">HYR1</strain>
    </source>
</reference>